<feature type="chain" id="PRO_5046407496" evidence="2">
    <location>
        <begin position="23"/>
        <end position="232"/>
    </location>
</feature>
<feature type="signal peptide" evidence="2">
    <location>
        <begin position="1"/>
        <end position="22"/>
    </location>
</feature>
<dbReference type="Pfam" id="PF20341">
    <property type="entry name" value="DUF6636"/>
    <property type="match status" value="1"/>
</dbReference>
<accession>A0ABY4YQQ8</accession>
<name>A0ABY4YQQ8_9MICO</name>
<evidence type="ECO:0000256" key="2">
    <source>
        <dbReference type="SAM" id="SignalP"/>
    </source>
</evidence>
<gene>
    <name evidence="3" type="ORF">NF556_15865</name>
</gene>
<evidence type="ECO:0000313" key="4">
    <source>
        <dbReference type="Proteomes" id="UP001056455"/>
    </source>
</evidence>
<reference evidence="3" key="1">
    <citation type="submission" date="2022-06" db="EMBL/GenBank/DDBJ databases">
        <title>Ornithinimicrobium HY1793.</title>
        <authorList>
            <person name="Huang Y."/>
        </authorList>
    </citation>
    <scope>NUCLEOTIDE SEQUENCE</scope>
    <source>
        <strain evidence="3">HY1793</strain>
    </source>
</reference>
<dbReference type="PROSITE" id="PS51257">
    <property type="entry name" value="PROKAR_LIPOPROTEIN"/>
    <property type="match status" value="1"/>
</dbReference>
<feature type="region of interest" description="Disordered" evidence="1">
    <location>
        <begin position="26"/>
        <end position="76"/>
    </location>
</feature>
<dbReference type="InterPro" id="IPR046576">
    <property type="entry name" value="DUF6636"/>
</dbReference>
<keyword evidence="2" id="KW-0732">Signal</keyword>
<protein>
    <submittedName>
        <fullName evidence="3">Uncharacterized protein</fullName>
    </submittedName>
</protein>
<evidence type="ECO:0000313" key="3">
    <source>
        <dbReference type="EMBL" id="USQ79081.1"/>
    </source>
</evidence>
<keyword evidence="4" id="KW-1185">Reference proteome</keyword>
<evidence type="ECO:0000256" key="1">
    <source>
        <dbReference type="SAM" id="MobiDB-lite"/>
    </source>
</evidence>
<sequence>MTRGGFRIICLAAVLLAGCTGAAPEVEEVDDPAAETTAGAPEPTAEEPTAAEPTDAEPTGQESATETPPEDAGEGEVIDVEPGAAFLSPSTNIACFLAEDEDGAYVGCDIQETDAPLELPPPDNVAPRWQETLCEEPVDQGSTILLSEGEVFWNCSFEPIMIAADVEYGGSWVGDGPTAELWDGTPAAVLAYGQTLRTATHECTSARDGVTCQEIGGEHGLTLSRSGIETWG</sequence>
<proteinExistence type="predicted"/>
<dbReference type="Proteomes" id="UP001056455">
    <property type="component" value="Chromosome"/>
</dbReference>
<feature type="compositionally biased region" description="Low complexity" evidence="1">
    <location>
        <begin position="34"/>
        <end position="60"/>
    </location>
</feature>
<dbReference type="RefSeq" id="WP_252591996.1">
    <property type="nucleotide sequence ID" value="NZ_CP099489.1"/>
</dbReference>
<dbReference type="EMBL" id="CP099489">
    <property type="protein sequence ID" value="USQ79081.1"/>
    <property type="molecule type" value="Genomic_DNA"/>
</dbReference>
<organism evidence="3 4">
    <name type="scientific">Ornithinimicrobium faecis</name>
    <dbReference type="NCBI Taxonomy" id="2934158"/>
    <lineage>
        <taxon>Bacteria</taxon>
        <taxon>Bacillati</taxon>
        <taxon>Actinomycetota</taxon>
        <taxon>Actinomycetes</taxon>
        <taxon>Micrococcales</taxon>
        <taxon>Ornithinimicrobiaceae</taxon>
        <taxon>Ornithinimicrobium</taxon>
    </lineage>
</organism>